<accession>A0A0C3BK32</accession>
<feature type="compositionally biased region" description="Polar residues" evidence="1">
    <location>
        <begin position="364"/>
        <end position="374"/>
    </location>
</feature>
<dbReference type="HOGENOM" id="CLU_320052_0_0_1"/>
<feature type="region of interest" description="Disordered" evidence="1">
    <location>
        <begin position="429"/>
        <end position="448"/>
    </location>
</feature>
<evidence type="ECO:0000313" key="3">
    <source>
        <dbReference type="Proteomes" id="UP000053424"/>
    </source>
</evidence>
<gene>
    <name evidence="2" type="ORF">M413DRAFT_423942</name>
</gene>
<feature type="region of interest" description="Disordered" evidence="1">
    <location>
        <begin position="354"/>
        <end position="421"/>
    </location>
</feature>
<keyword evidence="3" id="KW-1185">Reference proteome</keyword>
<dbReference type="EMBL" id="KN831800">
    <property type="protein sequence ID" value="KIM37085.1"/>
    <property type="molecule type" value="Genomic_DNA"/>
</dbReference>
<evidence type="ECO:0000256" key="1">
    <source>
        <dbReference type="SAM" id="MobiDB-lite"/>
    </source>
</evidence>
<feature type="compositionally biased region" description="Basic residues" evidence="1">
    <location>
        <begin position="319"/>
        <end position="329"/>
    </location>
</feature>
<organism evidence="2 3">
    <name type="scientific">Hebeloma cylindrosporum</name>
    <dbReference type="NCBI Taxonomy" id="76867"/>
    <lineage>
        <taxon>Eukaryota</taxon>
        <taxon>Fungi</taxon>
        <taxon>Dikarya</taxon>
        <taxon>Basidiomycota</taxon>
        <taxon>Agaricomycotina</taxon>
        <taxon>Agaricomycetes</taxon>
        <taxon>Agaricomycetidae</taxon>
        <taxon>Agaricales</taxon>
        <taxon>Agaricineae</taxon>
        <taxon>Hymenogastraceae</taxon>
        <taxon>Hebeloma</taxon>
    </lineage>
</organism>
<feature type="region of interest" description="Disordered" evidence="1">
    <location>
        <begin position="265"/>
        <end position="330"/>
    </location>
</feature>
<name>A0A0C3BK32_HEBCY</name>
<sequence>MKIADLLNLDAGVSQRSPPRASEVCVSVEDMKRQGQSTEVLQYLFNKNAGLPTLPKGPSPERVGSRHPSPDSHIPPVPQGISSPLPRDEFWLARLGSSSEAPRRTTRKVEKWLETERQTASNSNSPGDPIEYANALLLLNPMPLHEPPPSHLRSSSATDSIPVNRDGLSKTGNNVAELPSLQYYDEVVSPPLFSGPVCTTQTAPVGMTSTVPLADAVALESPSPHPIIPPASPRELPESLMLPPDRSHRNTSPLLQGIIAGQSIEDERIRKSSKRKRVDDDVDYAPDPVRRYRAPRNMSPGPSRLHEVRVEKSGAQNPAKKRARNRARRKEAMKNLNEARQREALIKDVEMHSPPTENDAVVSHSVSVNRSTPHATLVHRTGKQARERDANHPYKQTQRKKKMGGSDVEKQEVASGHSQSDELAIQVCDHEDPTPNEPLSEVETKDGKKRKYMTALEREEWLKRHSKAYGRYHARCWTEAAIQLDSRGKSTGGFYLFLYRKHLRTCQAKANKDYLEKDSQVKEGSVTAYQVICKNCNDVIKLHIDGGAELVVIQAKVAEFQKAAKQGYSGKEEGPLTKEEIKYNDRKKLCKDLQAPSFQAFSLNNTIKYKVCAHSGGDPTLSLPGEWERADVCLNAKNDVALSLFLTVRYQDAPQRLLLFIRSLVALGRSLKVHRIDTFPVFYPNVKDSDSDVTHEIPKVAPRRIRREPSPVSGLQTFLRSQRYADERCPIFLFSDADDAGEEDNVLVRDLAPKTQSFAVKAPPLPPPSHHLLQSQVDTISHTLAQTLEIIADINSEHVLGLIQEHHPVFDDLAHGSDAATWRNLPRKGKGRTSEELDKGGKIVTSNSLRCLIQWRSLRVPTPRNLEKAWKGRESSYSSRPEDGALDLATLVAVNHFPATGSGNPAF</sequence>
<feature type="region of interest" description="Disordered" evidence="1">
    <location>
        <begin position="49"/>
        <end position="83"/>
    </location>
</feature>
<dbReference type="AlphaFoldDB" id="A0A0C3BK32"/>
<protein>
    <submittedName>
        <fullName evidence="2">Uncharacterized protein</fullName>
    </submittedName>
</protein>
<reference evidence="3" key="2">
    <citation type="submission" date="2015-01" db="EMBL/GenBank/DDBJ databases">
        <title>Evolutionary Origins and Diversification of the Mycorrhizal Mutualists.</title>
        <authorList>
            <consortium name="DOE Joint Genome Institute"/>
            <consortium name="Mycorrhizal Genomics Consortium"/>
            <person name="Kohler A."/>
            <person name="Kuo A."/>
            <person name="Nagy L.G."/>
            <person name="Floudas D."/>
            <person name="Copeland A."/>
            <person name="Barry K.W."/>
            <person name="Cichocki N."/>
            <person name="Veneault-Fourrey C."/>
            <person name="LaButti K."/>
            <person name="Lindquist E.A."/>
            <person name="Lipzen A."/>
            <person name="Lundell T."/>
            <person name="Morin E."/>
            <person name="Murat C."/>
            <person name="Riley R."/>
            <person name="Ohm R."/>
            <person name="Sun H."/>
            <person name="Tunlid A."/>
            <person name="Henrissat B."/>
            <person name="Grigoriev I.V."/>
            <person name="Hibbett D.S."/>
            <person name="Martin F."/>
        </authorList>
    </citation>
    <scope>NUCLEOTIDE SEQUENCE [LARGE SCALE GENOMIC DNA]</scope>
    <source>
        <strain evidence="3">h7</strain>
    </source>
</reference>
<feature type="region of interest" description="Disordered" evidence="1">
    <location>
        <begin position="96"/>
        <end position="129"/>
    </location>
</feature>
<feature type="compositionally biased region" description="Polar residues" evidence="1">
    <location>
        <begin position="152"/>
        <end position="161"/>
    </location>
</feature>
<proteinExistence type="predicted"/>
<dbReference type="Proteomes" id="UP000053424">
    <property type="component" value="Unassembled WGS sequence"/>
</dbReference>
<reference evidence="2 3" key="1">
    <citation type="submission" date="2014-04" db="EMBL/GenBank/DDBJ databases">
        <authorList>
            <consortium name="DOE Joint Genome Institute"/>
            <person name="Kuo A."/>
            <person name="Gay G."/>
            <person name="Dore J."/>
            <person name="Kohler A."/>
            <person name="Nagy L.G."/>
            <person name="Floudas D."/>
            <person name="Copeland A."/>
            <person name="Barry K.W."/>
            <person name="Cichocki N."/>
            <person name="Veneault-Fourrey C."/>
            <person name="LaButti K."/>
            <person name="Lindquist E.A."/>
            <person name="Lipzen A."/>
            <person name="Lundell T."/>
            <person name="Morin E."/>
            <person name="Murat C."/>
            <person name="Sun H."/>
            <person name="Tunlid A."/>
            <person name="Henrissat B."/>
            <person name="Grigoriev I.V."/>
            <person name="Hibbett D.S."/>
            <person name="Martin F."/>
            <person name="Nordberg H.P."/>
            <person name="Cantor M.N."/>
            <person name="Hua S.X."/>
        </authorList>
    </citation>
    <scope>NUCLEOTIDE SEQUENCE [LARGE SCALE GENOMIC DNA]</scope>
    <source>
        <strain evidence="3">h7</strain>
    </source>
</reference>
<evidence type="ECO:0000313" key="2">
    <source>
        <dbReference type="EMBL" id="KIM37085.1"/>
    </source>
</evidence>
<feature type="region of interest" description="Disordered" evidence="1">
    <location>
        <begin position="142"/>
        <end position="170"/>
    </location>
</feature>
<feature type="compositionally biased region" description="Basic and acidic residues" evidence="1">
    <location>
        <begin position="101"/>
        <end position="117"/>
    </location>
</feature>